<sequence length="638" mass="71906">MEGLWLVVLVIFAMALSVESQLKTGFYSSSCPKAEAIVRSTVESYFKKDPTIAAGLLRLHFHDCFVQGCDGSVLIAGLYSAERNALPNLGLRNGEEQKIEEIYLHLPHTSIRKLVSVSGGHTLGRTHCQFIRYRLYNFTATGNADPTINQSFLSQLRALCPNNGDGTIPVPLDKDSQTDFDTSFFKNVRDVFDRMHLKNTVVVAATTAEKPKKRYPGEAKGFVEEMRFVAMKLHTREQAKEGEKEVKEKEEEAVRKWEPSIDGYLKFLVDSKLVYDTLEEIVEKASFPFYAEFRNTGLERSEKLAKDLEWFKEQGYNIPKPSSPGVSYSQILQELLSGSSYADITQCMPVTGTDKWQQFSMRSTLFIFEICLEKQLGLDQRGEGPLFGRNREIIQAFRGDSSPNIIMMLTSFNVQINSTIIWPSCSVEMLQGYLDSAAENWFPNFQCHEGLDEDGVMITMLKLVLCPMQCELKQDACTATIIYTLCLLHWDLDSSVSPTLQPRALKSFYPKNIQAAKSCAYELVIKTSCSSTTYTRDKISLAFGDSYGNEVYIKRLDDPSSGTFEGCSTDSFQINGPCVYDVCYLYMLRTGSDGWKPESVKIYGSYTKTVTFNYNKFLPNGVWYGFNVCGRASLSAIM</sequence>
<dbReference type="Proteomes" id="UP000309997">
    <property type="component" value="Unassembled WGS sequence"/>
</dbReference>
<accession>A0ACC4AMA5</accession>
<dbReference type="EMBL" id="RCHU02000018">
    <property type="protein sequence ID" value="KAL3567033.1"/>
    <property type="molecule type" value="Genomic_DNA"/>
</dbReference>
<evidence type="ECO:0000313" key="1">
    <source>
        <dbReference type="EMBL" id="KAL3567033.1"/>
    </source>
</evidence>
<evidence type="ECO:0000313" key="2">
    <source>
        <dbReference type="Proteomes" id="UP000309997"/>
    </source>
</evidence>
<protein>
    <submittedName>
        <fullName evidence="1">Uncharacterized protein</fullName>
    </submittedName>
</protein>
<name>A0ACC4AMA5_POPAL</name>
<gene>
    <name evidence="1" type="ORF">D5086_032448</name>
</gene>
<proteinExistence type="predicted"/>
<keyword evidence="2" id="KW-1185">Reference proteome</keyword>
<comment type="caution">
    <text evidence="1">The sequence shown here is derived from an EMBL/GenBank/DDBJ whole genome shotgun (WGS) entry which is preliminary data.</text>
</comment>
<organism evidence="1 2">
    <name type="scientific">Populus alba</name>
    <name type="common">White poplar</name>
    <dbReference type="NCBI Taxonomy" id="43335"/>
    <lineage>
        <taxon>Eukaryota</taxon>
        <taxon>Viridiplantae</taxon>
        <taxon>Streptophyta</taxon>
        <taxon>Embryophyta</taxon>
        <taxon>Tracheophyta</taxon>
        <taxon>Spermatophyta</taxon>
        <taxon>Magnoliopsida</taxon>
        <taxon>eudicotyledons</taxon>
        <taxon>Gunneridae</taxon>
        <taxon>Pentapetalae</taxon>
        <taxon>rosids</taxon>
        <taxon>fabids</taxon>
        <taxon>Malpighiales</taxon>
        <taxon>Salicaceae</taxon>
        <taxon>Saliceae</taxon>
        <taxon>Populus</taxon>
    </lineage>
</organism>
<reference evidence="1 2" key="1">
    <citation type="journal article" date="2024" name="Plant Biotechnol. J.">
        <title>Genome and CRISPR/Cas9 system of a widespread forest tree (Populus alba) in the world.</title>
        <authorList>
            <person name="Liu Y.J."/>
            <person name="Jiang P.F."/>
            <person name="Han X.M."/>
            <person name="Li X.Y."/>
            <person name="Wang H.M."/>
            <person name="Wang Y.J."/>
            <person name="Wang X.X."/>
            <person name="Zeng Q.Y."/>
        </authorList>
    </citation>
    <scope>NUCLEOTIDE SEQUENCE [LARGE SCALE GENOMIC DNA]</scope>
    <source>
        <strain evidence="2">cv. PAL-ZL1</strain>
    </source>
</reference>